<dbReference type="EMBL" id="CACVBS010000039">
    <property type="protein sequence ID" value="CAA7263439.1"/>
    <property type="molecule type" value="Genomic_DNA"/>
</dbReference>
<feature type="compositionally biased region" description="Basic and acidic residues" evidence="1">
    <location>
        <begin position="440"/>
        <end position="451"/>
    </location>
</feature>
<dbReference type="OrthoDB" id="3006100at2759"/>
<name>A0A8S0XIE0_CYCAE</name>
<evidence type="ECO:0000259" key="2">
    <source>
        <dbReference type="PROSITE" id="PS50181"/>
    </source>
</evidence>
<sequence>MTSPLSITSIPPEVLGEIFIHASLNDADAPIAIGSVSRTFHRTVRTTPPAWTNLKLKMRESDDDGRCVRKAELWFAMAGACLVDLSVQMEMESVMEVALSLHAIGTTSGSTSTTPLKENLSAGWLGSSVVLLPDVLHNYAQCIRAFSLHTTNVAEAQVFLSAMYSMPLLHGSIPSYPLQELELRTSSDGTRSPMTPRTRGQATCVTLPRLTNLERLSLVNHPVPLTCLANVDNVRNLRQLKVVCPLRFAPIPVRSLMGVLKAAHGLETFELDARLTEELIPPTPSQGTTSFPPTPSTPSFAIALGTPILTPTSATSPAWGHPSDSHHDLITLPFLDYLSLRVNNLPALLNQLLLPSLRTLKIEDLDGNRAGGGQESGLMLRQVFVRMELPCEYKLNEEDEDHQHHPPRFVRSSRGLEVLEMTSVPVCTAVEGRGSSSRSSSRDRDDERRPPSDERVWEWCFRRMRTLRELCISKMDTGAVLGLITQSLTPPTPGTSSEVGLSVAEDAVLPRLEKVKIGHCTSFVGPASRGRNANPEGALVKFRVRRPEVEVEWNVVDNLRIRSRQTSAARPGYLELL</sequence>
<proteinExistence type="predicted"/>
<dbReference type="PROSITE" id="PS50181">
    <property type="entry name" value="FBOX"/>
    <property type="match status" value="1"/>
</dbReference>
<comment type="caution">
    <text evidence="3">The sequence shown here is derived from an EMBL/GenBank/DDBJ whole genome shotgun (WGS) entry which is preliminary data.</text>
</comment>
<evidence type="ECO:0000256" key="1">
    <source>
        <dbReference type="SAM" id="MobiDB-lite"/>
    </source>
</evidence>
<evidence type="ECO:0000313" key="4">
    <source>
        <dbReference type="Proteomes" id="UP000467700"/>
    </source>
</evidence>
<organism evidence="3 4">
    <name type="scientific">Cyclocybe aegerita</name>
    <name type="common">Black poplar mushroom</name>
    <name type="synonym">Agrocybe aegerita</name>
    <dbReference type="NCBI Taxonomy" id="1973307"/>
    <lineage>
        <taxon>Eukaryota</taxon>
        <taxon>Fungi</taxon>
        <taxon>Dikarya</taxon>
        <taxon>Basidiomycota</taxon>
        <taxon>Agaricomycotina</taxon>
        <taxon>Agaricomycetes</taxon>
        <taxon>Agaricomycetidae</taxon>
        <taxon>Agaricales</taxon>
        <taxon>Agaricineae</taxon>
        <taxon>Bolbitiaceae</taxon>
        <taxon>Cyclocybe</taxon>
    </lineage>
</organism>
<gene>
    <name evidence="3" type="ORF">AAE3_LOCUS5700</name>
</gene>
<dbReference type="InterPro" id="IPR001810">
    <property type="entry name" value="F-box_dom"/>
</dbReference>
<dbReference type="AlphaFoldDB" id="A0A8S0XIE0"/>
<feature type="region of interest" description="Disordered" evidence="1">
    <location>
        <begin position="430"/>
        <end position="451"/>
    </location>
</feature>
<accession>A0A8S0XIE0</accession>
<reference evidence="3 4" key="1">
    <citation type="submission" date="2020-01" db="EMBL/GenBank/DDBJ databases">
        <authorList>
            <person name="Gupta K D."/>
        </authorList>
    </citation>
    <scope>NUCLEOTIDE SEQUENCE [LARGE SCALE GENOMIC DNA]</scope>
</reference>
<keyword evidence="4" id="KW-1185">Reference proteome</keyword>
<protein>
    <recommendedName>
        <fullName evidence="2">F-box domain-containing protein</fullName>
    </recommendedName>
</protein>
<feature type="domain" description="F-box" evidence="2">
    <location>
        <begin position="4"/>
        <end position="54"/>
    </location>
</feature>
<evidence type="ECO:0000313" key="3">
    <source>
        <dbReference type="EMBL" id="CAA7263439.1"/>
    </source>
</evidence>
<dbReference type="Proteomes" id="UP000467700">
    <property type="component" value="Unassembled WGS sequence"/>
</dbReference>